<dbReference type="InterPro" id="IPR050167">
    <property type="entry name" value="Ser_Thr_protein_kinase"/>
</dbReference>
<dbReference type="InterPro" id="IPR011009">
    <property type="entry name" value="Kinase-like_dom_sf"/>
</dbReference>
<accession>A0A103XI20</accession>
<name>A0A103XI20_CYNCS</name>
<dbReference type="GO" id="GO:0005737">
    <property type="term" value="C:cytoplasm"/>
    <property type="evidence" value="ECO:0007669"/>
    <property type="project" value="TreeGrafter"/>
</dbReference>
<feature type="domain" description="Protein kinase" evidence="1">
    <location>
        <begin position="1"/>
        <end position="158"/>
    </location>
</feature>
<proteinExistence type="predicted"/>
<protein>
    <submittedName>
        <fullName evidence="2">Protein kinase, catalytic domain-containing protein</fullName>
    </submittedName>
</protein>
<dbReference type="Pfam" id="PF07714">
    <property type="entry name" value="PK_Tyr_Ser-Thr"/>
    <property type="match status" value="1"/>
</dbReference>
<dbReference type="InterPro" id="IPR000719">
    <property type="entry name" value="Prot_kinase_dom"/>
</dbReference>
<evidence type="ECO:0000313" key="3">
    <source>
        <dbReference type="Proteomes" id="UP000243975"/>
    </source>
</evidence>
<dbReference type="PROSITE" id="PS50011">
    <property type="entry name" value="PROTEIN_KINASE_DOM"/>
    <property type="match status" value="1"/>
</dbReference>
<dbReference type="PANTHER" id="PTHR23257">
    <property type="entry name" value="SERINE-THREONINE PROTEIN KINASE"/>
    <property type="match status" value="1"/>
</dbReference>
<dbReference type="Gramene" id="KVH91083">
    <property type="protein sequence ID" value="KVH91083"/>
    <property type="gene ID" value="Ccrd_006889"/>
</dbReference>
<dbReference type="GO" id="GO:0007165">
    <property type="term" value="P:signal transduction"/>
    <property type="evidence" value="ECO:0007669"/>
    <property type="project" value="TreeGrafter"/>
</dbReference>
<dbReference type="GO" id="GO:0098542">
    <property type="term" value="P:defense response to other organism"/>
    <property type="evidence" value="ECO:0007669"/>
    <property type="project" value="EnsemblPlants"/>
</dbReference>
<dbReference type="GO" id="GO:0004672">
    <property type="term" value="F:protein kinase activity"/>
    <property type="evidence" value="ECO:0007669"/>
    <property type="project" value="InterPro"/>
</dbReference>
<comment type="caution">
    <text evidence="2">The sequence shown here is derived from an EMBL/GenBank/DDBJ whole genome shotgun (WGS) entry which is preliminary data.</text>
</comment>
<dbReference type="PANTHER" id="PTHR23257:SF969">
    <property type="entry name" value="INTEGRIN-LINKED PROTEIN KINASE"/>
    <property type="match status" value="1"/>
</dbReference>
<keyword evidence="2" id="KW-0418">Kinase</keyword>
<keyword evidence="3" id="KW-1185">Reference proteome</keyword>
<gene>
    <name evidence="2" type="ORF">Ccrd_006889</name>
</gene>
<sequence>MEYLHSEGIYHGQLNPLNILVKTRNASTDGYLHAKVSGFGVSSSISLISITQTNQNETQSFIWYAPEILAEQEQLGNNWKCKFTEKSDPLTGKVPFEDNHLQGDKMSRNIRAGERPLFPFHTPKYLTNLTRRCWHADPNQRPSFSSICRILRYIKRFLLLNPDHNNPDSPTPIVDYCETEAGLLKKFPSWGNNNVFPLSQNPFQMFAYRVAEKERSNASQREISESVSEEDDNSVVDYSISERNPFLPKVPPRKSMSTEIDDRVSRRKSVFQPEILTKISMIRLRKSDIAAECISSDTNEQSNWWGKDQLIKK</sequence>
<dbReference type="EMBL" id="LEKV01005079">
    <property type="protein sequence ID" value="KVH91083.1"/>
    <property type="molecule type" value="Genomic_DNA"/>
</dbReference>
<dbReference type="STRING" id="59895.A0A103XI20"/>
<organism evidence="2 3">
    <name type="scientific">Cynara cardunculus var. scolymus</name>
    <name type="common">Globe artichoke</name>
    <name type="synonym">Cynara scolymus</name>
    <dbReference type="NCBI Taxonomy" id="59895"/>
    <lineage>
        <taxon>Eukaryota</taxon>
        <taxon>Viridiplantae</taxon>
        <taxon>Streptophyta</taxon>
        <taxon>Embryophyta</taxon>
        <taxon>Tracheophyta</taxon>
        <taxon>Spermatophyta</taxon>
        <taxon>Magnoliopsida</taxon>
        <taxon>eudicotyledons</taxon>
        <taxon>Gunneridae</taxon>
        <taxon>Pentapetalae</taxon>
        <taxon>asterids</taxon>
        <taxon>campanulids</taxon>
        <taxon>Asterales</taxon>
        <taxon>Asteraceae</taxon>
        <taxon>Carduoideae</taxon>
        <taxon>Cardueae</taxon>
        <taxon>Carduinae</taxon>
        <taxon>Cynara</taxon>
    </lineage>
</organism>
<dbReference type="Proteomes" id="UP000243975">
    <property type="component" value="Unassembled WGS sequence"/>
</dbReference>
<evidence type="ECO:0000313" key="2">
    <source>
        <dbReference type="EMBL" id="KVH91083.1"/>
    </source>
</evidence>
<dbReference type="SUPFAM" id="SSF56112">
    <property type="entry name" value="Protein kinase-like (PK-like)"/>
    <property type="match status" value="1"/>
</dbReference>
<dbReference type="AlphaFoldDB" id="A0A103XI20"/>
<dbReference type="Gene3D" id="1.10.510.10">
    <property type="entry name" value="Transferase(Phosphotransferase) domain 1"/>
    <property type="match status" value="1"/>
</dbReference>
<reference evidence="2 3" key="1">
    <citation type="journal article" date="2016" name="Sci. Rep.">
        <title>The genome sequence of the outbreeding globe artichoke constructed de novo incorporating a phase-aware low-pass sequencing strategy of F1 progeny.</title>
        <authorList>
            <person name="Scaglione D."/>
            <person name="Reyes-Chin-Wo S."/>
            <person name="Acquadro A."/>
            <person name="Froenicke L."/>
            <person name="Portis E."/>
            <person name="Beitel C."/>
            <person name="Tirone M."/>
            <person name="Mauro R."/>
            <person name="Lo Monaco A."/>
            <person name="Mauromicale G."/>
            <person name="Faccioli P."/>
            <person name="Cattivelli L."/>
            <person name="Rieseberg L."/>
            <person name="Michelmore R."/>
            <person name="Lanteri S."/>
        </authorList>
    </citation>
    <scope>NUCLEOTIDE SEQUENCE [LARGE SCALE GENOMIC DNA]</scope>
    <source>
        <strain evidence="2">2C</strain>
    </source>
</reference>
<dbReference type="InterPro" id="IPR001245">
    <property type="entry name" value="Ser-Thr/Tyr_kinase_cat_dom"/>
</dbReference>
<evidence type="ECO:0000259" key="1">
    <source>
        <dbReference type="PROSITE" id="PS50011"/>
    </source>
</evidence>
<keyword evidence="2" id="KW-0808">Transferase</keyword>
<dbReference type="GO" id="GO:0005524">
    <property type="term" value="F:ATP binding"/>
    <property type="evidence" value="ECO:0007669"/>
    <property type="project" value="InterPro"/>
</dbReference>